<feature type="signal peptide" evidence="1">
    <location>
        <begin position="1"/>
        <end position="26"/>
    </location>
</feature>
<dbReference type="InterPro" id="IPR001611">
    <property type="entry name" value="Leu-rich_rpt"/>
</dbReference>
<dbReference type="InterPro" id="IPR032675">
    <property type="entry name" value="LRR_dom_sf"/>
</dbReference>
<proteinExistence type="predicted"/>
<dbReference type="PANTHER" id="PTHR48010">
    <property type="entry name" value="OS05G0588300 PROTEIN"/>
    <property type="match status" value="1"/>
</dbReference>
<dbReference type="Proteomes" id="UP000593564">
    <property type="component" value="Unassembled WGS sequence"/>
</dbReference>
<sequence>MARVLVPIHIVSLMFSLLFLIRNSVEEEVKLVLVLLIREHSPMKLGPLFVLDRFNLTGVLNATSLCKAKSLFVLSLNDNDVGGEIQQEISNCRYLTHLYLSGNRFSSNLSVNISQLSNLKRLNISNNDFSNQILDMSRISGLLSFLAQNNHLSEFNVSHNNLSGPILDVIGHFNVNSFSGNLELCGQPFSNPCPMLTPPPLKKESKRSSKKKFIIYSGFFVASL</sequence>
<dbReference type="AlphaFoldDB" id="A0A7J7G275"/>
<name>A0A7J7G275_CAMSI</name>
<comment type="caution">
    <text evidence="2">The sequence shown here is derived from an EMBL/GenBank/DDBJ whole genome shotgun (WGS) entry which is preliminary data.</text>
</comment>
<dbReference type="Pfam" id="PF00560">
    <property type="entry name" value="LRR_1"/>
    <property type="match status" value="2"/>
</dbReference>
<keyword evidence="1" id="KW-0732">Signal</keyword>
<dbReference type="SUPFAM" id="SSF52058">
    <property type="entry name" value="L domain-like"/>
    <property type="match status" value="1"/>
</dbReference>
<feature type="chain" id="PRO_5029481714" description="Leucine-rich repeat-containing N-terminal plant-type domain-containing protein" evidence="1">
    <location>
        <begin position="27"/>
        <end position="224"/>
    </location>
</feature>
<evidence type="ECO:0000313" key="3">
    <source>
        <dbReference type="Proteomes" id="UP000593564"/>
    </source>
</evidence>
<reference evidence="2 3" key="2">
    <citation type="submission" date="2020-07" db="EMBL/GenBank/DDBJ databases">
        <title>Genome assembly of wild tea tree DASZ reveals pedigree and selection history of tea varieties.</title>
        <authorList>
            <person name="Zhang W."/>
        </authorList>
    </citation>
    <scope>NUCLEOTIDE SEQUENCE [LARGE SCALE GENOMIC DNA]</scope>
    <source>
        <strain evidence="3">cv. G240</strain>
        <tissue evidence="2">Leaf</tissue>
    </source>
</reference>
<reference evidence="3" key="1">
    <citation type="journal article" date="2020" name="Nat. Commun.">
        <title>Genome assembly of wild tea tree DASZ reveals pedigree and selection history of tea varieties.</title>
        <authorList>
            <person name="Zhang W."/>
            <person name="Zhang Y."/>
            <person name="Qiu H."/>
            <person name="Guo Y."/>
            <person name="Wan H."/>
            <person name="Zhang X."/>
            <person name="Scossa F."/>
            <person name="Alseekh S."/>
            <person name="Zhang Q."/>
            <person name="Wang P."/>
            <person name="Xu L."/>
            <person name="Schmidt M.H."/>
            <person name="Jia X."/>
            <person name="Li D."/>
            <person name="Zhu A."/>
            <person name="Guo F."/>
            <person name="Chen W."/>
            <person name="Ni D."/>
            <person name="Usadel B."/>
            <person name="Fernie A.R."/>
            <person name="Wen W."/>
        </authorList>
    </citation>
    <scope>NUCLEOTIDE SEQUENCE [LARGE SCALE GENOMIC DNA]</scope>
    <source>
        <strain evidence="3">cv. G240</strain>
    </source>
</reference>
<gene>
    <name evidence="2" type="ORF">HYC85_029545</name>
</gene>
<dbReference type="PANTHER" id="PTHR48010:SF22">
    <property type="entry name" value="OS09G0376600 PROTEIN"/>
    <property type="match status" value="1"/>
</dbReference>
<dbReference type="Pfam" id="PF13516">
    <property type="entry name" value="LRR_6"/>
    <property type="match status" value="1"/>
</dbReference>
<evidence type="ECO:0000313" key="2">
    <source>
        <dbReference type="EMBL" id="KAF5933374.1"/>
    </source>
</evidence>
<organism evidence="2 3">
    <name type="scientific">Camellia sinensis</name>
    <name type="common">Tea plant</name>
    <name type="synonym">Thea sinensis</name>
    <dbReference type="NCBI Taxonomy" id="4442"/>
    <lineage>
        <taxon>Eukaryota</taxon>
        <taxon>Viridiplantae</taxon>
        <taxon>Streptophyta</taxon>
        <taxon>Embryophyta</taxon>
        <taxon>Tracheophyta</taxon>
        <taxon>Spermatophyta</taxon>
        <taxon>Magnoliopsida</taxon>
        <taxon>eudicotyledons</taxon>
        <taxon>Gunneridae</taxon>
        <taxon>Pentapetalae</taxon>
        <taxon>asterids</taxon>
        <taxon>Ericales</taxon>
        <taxon>Theaceae</taxon>
        <taxon>Camellia</taxon>
    </lineage>
</organism>
<keyword evidence="3" id="KW-1185">Reference proteome</keyword>
<evidence type="ECO:0000256" key="1">
    <source>
        <dbReference type="SAM" id="SignalP"/>
    </source>
</evidence>
<dbReference type="EMBL" id="JACBKZ010000014">
    <property type="protein sequence ID" value="KAF5933374.1"/>
    <property type="molecule type" value="Genomic_DNA"/>
</dbReference>
<dbReference type="InterPro" id="IPR050994">
    <property type="entry name" value="At_inactive_RLKs"/>
</dbReference>
<dbReference type="Gene3D" id="3.80.10.10">
    <property type="entry name" value="Ribonuclease Inhibitor"/>
    <property type="match status" value="1"/>
</dbReference>
<accession>A0A7J7G275</accession>
<evidence type="ECO:0008006" key="4">
    <source>
        <dbReference type="Google" id="ProtNLM"/>
    </source>
</evidence>
<protein>
    <recommendedName>
        <fullName evidence="4">Leucine-rich repeat-containing N-terminal plant-type domain-containing protein</fullName>
    </recommendedName>
</protein>